<protein>
    <submittedName>
        <fullName evidence="6">TetR family transcriptional regulator</fullName>
    </submittedName>
</protein>
<evidence type="ECO:0000256" key="4">
    <source>
        <dbReference type="PROSITE-ProRule" id="PRU00335"/>
    </source>
</evidence>
<dbReference type="SUPFAM" id="SSF48498">
    <property type="entry name" value="Tetracyclin repressor-like, C-terminal domain"/>
    <property type="match status" value="1"/>
</dbReference>
<dbReference type="PROSITE" id="PS50977">
    <property type="entry name" value="HTH_TETR_2"/>
    <property type="match status" value="1"/>
</dbReference>
<evidence type="ECO:0000313" key="6">
    <source>
        <dbReference type="EMBL" id="GIG91300.1"/>
    </source>
</evidence>
<dbReference type="Proteomes" id="UP000646749">
    <property type="component" value="Unassembled WGS sequence"/>
</dbReference>
<dbReference type="InterPro" id="IPR001647">
    <property type="entry name" value="HTH_TetR"/>
</dbReference>
<dbReference type="InterPro" id="IPR036271">
    <property type="entry name" value="Tet_transcr_reg_TetR-rel_C_sf"/>
</dbReference>
<dbReference type="InterPro" id="IPR023772">
    <property type="entry name" value="DNA-bd_HTH_TetR-type_CS"/>
</dbReference>
<evidence type="ECO:0000313" key="7">
    <source>
        <dbReference type="Proteomes" id="UP000646749"/>
    </source>
</evidence>
<dbReference type="Gene3D" id="1.10.357.10">
    <property type="entry name" value="Tetracycline Repressor, domain 2"/>
    <property type="match status" value="1"/>
</dbReference>
<proteinExistence type="predicted"/>
<dbReference type="Pfam" id="PF00440">
    <property type="entry name" value="TetR_N"/>
    <property type="match status" value="1"/>
</dbReference>
<evidence type="ECO:0000256" key="3">
    <source>
        <dbReference type="ARBA" id="ARBA00023163"/>
    </source>
</evidence>
<comment type="caution">
    <text evidence="6">The sequence shown here is derived from an EMBL/GenBank/DDBJ whole genome shotgun (WGS) entry which is preliminary data.</text>
</comment>
<dbReference type="EMBL" id="BONW01000036">
    <property type="protein sequence ID" value="GIG91300.1"/>
    <property type="molecule type" value="Genomic_DNA"/>
</dbReference>
<feature type="DNA-binding region" description="H-T-H motif" evidence="4">
    <location>
        <begin position="32"/>
        <end position="51"/>
    </location>
</feature>
<dbReference type="Pfam" id="PF16925">
    <property type="entry name" value="TetR_C_13"/>
    <property type="match status" value="1"/>
</dbReference>
<evidence type="ECO:0000256" key="1">
    <source>
        <dbReference type="ARBA" id="ARBA00023015"/>
    </source>
</evidence>
<feature type="domain" description="HTH tetR-type" evidence="5">
    <location>
        <begin position="9"/>
        <end position="69"/>
    </location>
</feature>
<accession>A0ABQ4E987</accession>
<keyword evidence="7" id="KW-1185">Reference proteome</keyword>
<dbReference type="PANTHER" id="PTHR47506:SF1">
    <property type="entry name" value="HTH-TYPE TRANSCRIPTIONAL REGULATOR YJDC"/>
    <property type="match status" value="1"/>
</dbReference>
<dbReference type="PRINTS" id="PR00455">
    <property type="entry name" value="HTHTETR"/>
</dbReference>
<name>A0ABQ4E987_9ACTN</name>
<dbReference type="InterPro" id="IPR011075">
    <property type="entry name" value="TetR_C"/>
</dbReference>
<keyword evidence="2 4" id="KW-0238">DNA-binding</keyword>
<dbReference type="RefSeq" id="WP_203869699.1">
    <property type="nucleotide sequence ID" value="NZ_BONW01000036.1"/>
</dbReference>
<organism evidence="6 7">
    <name type="scientific">Plantactinospora endophytica</name>
    <dbReference type="NCBI Taxonomy" id="673535"/>
    <lineage>
        <taxon>Bacteria</taxon>
        <taxon>Bacillati</taxon>
        <taxon>Actinomycetota</taxon>
        <taxon>Actinomycetes</taxon>
        <taxon>Micromonosporales</taxon>
        <taxon>Micromonosporaceae</taxon>
        <taxon>Plantactinospora</taxon>
    </lineage>
</organism>
<evidence type="ECO:0000259" key="5">
    <source>
        <dbReference type="PROSITE" id="PS50977"/>
    </source>
</evidence>
<evidence type="ECO:0000256" key="2">
    <source>
        <dbReference type="ARBA" id="ARBA00023125"/>
    </source>
</evidence>
<dbReference type="InterPro" id="IPR009057">
    <property type="entry name" value="Homeodomain-like_sf"/>
</dbReference>
<dbReference type="Gene3D" id="1.10.10.60">
    <property type="entry name" value="Homeodomain-like"/>
    <property type="match status" value="1"/>
</dbReference>
<dbReference type="PANTHER" id="PTHR47506">
    <property type="entry name" value="TRANSCRIPTIONAL REGULATORY PROTEIN"/>
    <property type="match status" value="1"/>
</dbReference>
<reference evidence="6 7" key="1">
    <citation type="submission" date="2021-01" db="EMBL/GenBank/DDBJ databases">
        <title>Whole genome shotgun sequence of Plantactinospora endophytica NBRC 110450.</title>
        <authorList>
            <person name="Komaki H."/>
            <person name="Tamura T."/>
        </authorList>
    </citation>
    <scope>NUCLEOTIDE SEQUENCE [LARGE SCALE GENOMIC DNA]</scope>
    <source>
        <strain evidence="6 7">NBRC 110450</strain>
    </source>
</reference>
<gene>
    <name evidence="6" type="ORF">Pen02_62360</name>
</gene>
<sequence>MSRRGRPRGFDRTVALERAMEVFWQHGYEGASMTDLTAAMGINSPSLYAAFGSKEALFRAAVARYDEVEGQVPRQVLENSPTARDGFAALLRHYARSYVDPARPTGCMVVLAATTISAANDGVRAFLAGCRQADVAQLRQRLDRGVREHDVPPETDTGEVAEFYYAVSLGMALRARDGAAEPTLRAVAEAALAGWDEILRSTEPAPGRR</sequence>
<dbReference type="PROSITE" id="PS01081">
    <property type="entry name" value="HTH_TETR_1"/>
    <property type="match status" value="1"/>
</dbReference>
<keyword evidence="3" id="KW-0804">Transcription</keyword>
<keyword evidence="1" id="KW-0805">Transcription regulation</keyword>
<dbReference type="SUPFAM" id="SSF46689">
    <property type="entry name" value="Homeodomain-like"/>
    <property type="match status" value="1"/>
</dbReference>